<reference evidence="1" key="1">
    <citation type="journal article" date="2015" name="Nature">
        <title>Complex archaea that bridge the gap between prokaryotes and eukaryotes.</title>
        <authorList>
            <person name="Spang A."/>
            <person name="Saw J.H."/>
            <person name="Jorgensen S.L."/>
            <person name="Zaremba-Niedzwiedzka K."/>
            <person name="Martijn J."/>
            <person name="Lind A.E."/>
            <person name="van Eijk R."/>
            <person name="Schleper C."/>
            <person name="Guy L."/>
            <person name="Ettema T.J."/>
        </authorList>
    </citation>
    <scope>NUCLEOTIDE SEQUENCE</scope>
</reference>
<accession>A0A0F9VLT4</accession>
<sequence>MRSENNTNIAHINSIEGLLSQVNEHLDQIEPENPKQQAQKSMAIEEIDVFQKTTLFDMRTLFE</sequence>
<dbReference type="EMBL" id="LAZR01000326">
    <property type="protein sequence ID" value="KKN74441.1"/>
    <property type="molecule type" value="Genomic_DNA"/>
</dbReference>
<dbReference type="AlphaFoldDB" id="A0A0F9VLT4"/>
<gene>
    <name evidence="1" type="ORF">LCGC14_0390610</name>
</gene>
<protein>
    <submittedName>
        <fullName evidence="1">Uncharacterized protein</fullName>
    </submittedName>
</protein>
<evidence type="ECO:0000313" key="1">
    <source>
        <dbReference type="EMBL" id="KKN74441.1"/>
    </source>
</evidence>
<comment type="caution">
    <text evidence="1">The sequence shown here is derived from an EMBL/GenBank/DDBJ whole genome shotgun (WGS) entry which is preliminary data.</text>
</comment>
<name>A0A0F9VLT4_9ZZZZ</name>
<organism evidence="1">
    <name type="scientific">marine sediment metagenome</name>
    <dbReference type="NCBI Taxonomy" id="412755"/>
    <lineage>
        <taxon>unclassified sequences</taxon>
        <taxon>metagenomes</taxon>
        <taxon>ecological metagenomes</taxon>
    </lineage>
</organism>
<proteinExistence type="predicted"/>